<dbReference type="Proteomes" id="UP000435112">
    <property type="component" value="Unassembled WGS sequence"/>
</dbReference>
<dbReference type="GO" id="GO:0005576">
    <property type="term" value="C:extracellular region"/>
    <property type="evidence" value="ECO:0007669"/>
    <property type="project" value="UniProtKB-SubCell"/>
</dbReference>
<proteinExistence type="inferred from homology"/>
<evidence type="ECO:0000313" key="7">
    <source>
        <dbReference type="EMBL" id="KAE8996636.1"/>
    </source>
</evidence>
<dbReference type="Proteomes" id="UP000434957">
    <property type="component" value="Unassembled WGS sequence"/>
</dbReference>
<dbReference type="OrthoDB" id="127754at2759"/>
<comment type="domain">
    <text evidence="5">The RxLR-dEER motif acts to carry the protein into the host cell cytoplasm through binding to cell surface phosphatidylinositol-3-phosphate.</text>
</comment>
<comment type="caution">
    <text evidence="7">The sequence shown here is derived from an EMBL/GenBank/DDBJ whole genome shotgun (WGS) entry which is preliminary data.</text>
</comment>
<feature type="chain" id="PRO_5033920193" description="RxLR effector protein" evidence="5">
    <location>
        <begin position="21"/>
        <end position="179"/>
    </location>
</feature>
<dbReference type="EMBL" id="QXFU01002455">
    <property type="protein sequence ID" value="KAE8985492.1"/>
    <property type="molecule type" value="Genomic_DNA"/>
</dbReference>
<evidence type="ECO:0000256" key="3">
    <source>
        <dbReference type="ARBA" id="ARBA00022525"/>
    </source>
</evidence>
<dbReference type="AlphaFoldDB" id="A0A6A3JN18"/>
<evidence type="ECO:0000256" key="1">
    <source>
        <dbReference type="ARBA" id="ARBA00004613"/>
    </source>
</evidence>
<feature type="signal peptide" evidence="5">
    <location>
        <begin position="1"/>
        <end position="20"/>
    </location>
</feature>
<keyword evidence="10" id="KW-1185">Reference proteome</keyword>
<comment type="similarity">
    <text evidence="2 5">Belongs to the RxLR effector family.</text>
</comment>
<evidence type="ECO:0000313" key="11">
    <source>
        <dbReference type="Proteomes" id="UP000435112"/>
    </source>
</evidence>
<dbReference type="EMBL" id="QXFT01001893">
    <property type="protein sequence ID" value="KAE9308083.1"/>
    <property type="molecule type" value="Genomic_DNA"/>
</dbReference>
<evidence type="ECO:0000256" key="4">
    <source>
        <dbReference type="ARBA" id="ARBA00022729"/>
    </source>
</evidence>
<organism evidence="7 9">
    <name type="scientific">Phytophthora rubi</name>
    <dbReference type="NCBI Taxonomy" id="129364"/>
    <lineage>
        <taxon>Eukaryota</taxon>
        <taxon>Sar</taxon>
        <taxon>Stramenopiles</taxon>
        <taxon>Oomycota</taxon>
        <taxon>Peronosporomycetes</taxon>
        <taxon>Peronosporales</taxon>
        <taxon>Peronosporaceae</taxon>
        <taxon>Phytophthora</taxon>
    </lineage>
</organism>
<evidence type="ECO:0000256" key="2">
    <source>
        <dbReference type="ARBA" id="ARBA00010400"/>
    </source>
</evidence>
<comment type="subcellular location">
    <subcellularLocation>
        <location evidence="1 5">Secreted</location>
    </subcellularLocation>
</comment>
<reference evidence="9 11" key="1">
    <citation type="submission" date="2018-09" db="EMBL/GenBank/DDBJ databases">
        <title>Genomic investigation of the strawberry pathogen Phytophthora fragariae indicates pathogenicity is determined by transcriptional variation in three key races.</title>
        <authorList>
            <person name="Adams T.M."/>
            <person name="Armitage A.D."/>
            <person name="Sobczyk M.K."/>
            <person name="Bates H.J."/>
            <person name="Dunwell J.M."/>
            <person name="Nellist C.F."/>
            <person name="Harrison R.J."/>
        </authorList>
    </citation>
    <scope>NUCLEOTIDE SEQUENCE [LARGE SCALE GENOMIC DNA]</scope>
    <source>
        <strain evidence="7 9">SCRP249</strain>
        <strain evidence="6 11">SCRP324</strain>
        <strain evidence="8 10">SCRP333</strain>
    </source>
</reference>
<dbReference type="EMBL" id="QXFV01001881">
    <property type="protein sequence ID" value="KAE8996636.1"/>
    <property type="molecule type" value="Genomic_DNA"/>
</dbReference>
<gene>
    <name evidence="7" type="ORF">PR001_g19799</name>
    <name evidence="6" type="ORF">PR002_g22621</name>
    <name evidence="8" type="ORF">PR003_g20830</name>
</gene>
<evidence type="ECO:0000313" key="9">
    <source>
        <dbReference type="Proteomes" id="UP000429607"/>
    </source>
</evidence>
<dbReference type="InterPro" id="IPR031825">
    <property type="entry name" value="RXLR"/>
</dbReference>
<keyword evidence="4 5" id="KW-0732">Signal</keyword>
<keyword evidence="3 5" id="KW-0964">Secreted</keyword>
<evidence type="ECO:0000313" key="8">
    <source>
        <dbReference type="EMBL" id="KAE9308083.1"/>
    </source>
</evidence>
<evidence type="ECO:0000313" key="6">
    <source>
        <dbReference type="EMBL" id="KAE8985492.1"/>
    </source>
</evidence>
<dbReference type="Proteomes" id="UP000429607">
    <property type="component" value="Unassembled WGS sequence"/>
</dbReference>
<accession>A0A6A3JN18</accession>
<protein>
    <recommendedName>
        <fullName evidence="5">RxLR effector protein</fullName>
    </recommendedName>
</protein>
<sequence length="179" mass="19869">MNKCLVLLVVALAILIGGDAVVASAALPNIETSKLSPSNVGDAVQTDSGGRRSLRGLALIGDATNEERGMKELLNKFKAWATTSKLGLKYLAWSAQRGSEEVKAVKKMKLAKLLVDKNADYKTLYKSKISSKEYYDALGLHPRLVNVGRTDIFYRNNPDFKKWEGYMDFWNAQVRKKAL</sequence>
<comment type="function">
    <text evidence="5">Effector that suppresses plant defense responses during pathogen infection.</text>
</comment>
<evidence type="ECO:0000313" key="10">
    <source>
        <dbReference type="Proteomes" id="UP000434957"/>
    </source>
</evidence>
<dbReference type="Pfam" id="PF16810">
    <property type="entry name" value="RXLR"/>
    <property type="match status" value="1"/>
</dbReference>
<evidence type="ECO:0000256" key="5">
    <source>
        <dbReference type="RuleBase" id="RU367124"/>
    </source>
</evidence>
<name>A0A6A3JN18_9STRA</name>